<reference evidence="2" key="1">
    <citation type="journal article" date="2023" name="Science">
        <title>Genome structures resolve the early diversification of teleost fishes.</title>
        <authorList>
            <person name="Parey E."/>
            <person name="Louis A."/>
            <person name="Montfort J."/>
            <person name="Bouchez O."/>
            <person name="Roques C."/>
            <person name="Iampietro C."/>
            <person name="Lluch J."/>
            <person name="Castinel A."/>
            <person name="Donnadieu C."/>
            <person name="Desvignes T."/>
            <person name="Floi Bucao C."/>
            <person name="Jouanno E."/>
            <person name="Wen M."/>
            <person name="Mejri S."/>
            <person name="Dirks R."/>
            <person name="Jansen H."/>
            <person name="Henkel C."/>
            <person name="Chen W.J."/>
            <person name="Zahm M."/>
            <person name="Cabau C."/>
            <person name="Klopp C."/>
            <person name="Thompson A.W."/>
            <person name="Robinson-Rechavi M."/>
            <person name="Braasch I."/>
            <person name="Lecointre G."/>
            <person name="Bobe J."/>
            <person name="Postlethwait J.H."/>
            <person name="Berthelot C."/>
            <person name="Roest Crollius H."/>
            <person name="Guiguen Y."/>
        </authorList>
    </citation>
    <scope>NUCLEOTIDE SEQUENCE</scope>
    <source>
        <strain evidence="2">WJC10195</strain>
    </source>
</reference>
<feature type="region of interest" description="Disordered" evidence="1">
    <location>
        <begin position="37"/>
        <end position="71"/>
    </location>
</feature>
<sequence length="71" mass="7872">MVSSIFIELACSNKSVWRLELLTVYAAITYRASVSELSAGESARQRRKDTQAVRRRSNPQAGPSSLRKASD</sequence>
<gene>
    <name evidence="2" type="ORF">SKAU_G00381160</name>
</gene>
<keyword evidence="3" id="KW-1185">Reference proteome</keyword>
<evidence type="ECO:0000313" key="2">
    <source>
        <dbReference type="EMBL" id="KAJ8336896.1"/>
    </source>
</evidence>
<dbReference type="AlphaFoldDB" id="A0A9Q1EDQ9"/>
<evidence type="ECO:0000256" key="1">
    <source>
        <dbReference type="SAM" id="MobiDB-lite"/>
    </source>
</evidence>
<dbReference type="EMBL" id="JAINUF010000019">
    <property type="protein sequence ID" value="KAJ8336896.1"/>
    <property type="molecule type" value="Genomic_DNA"/>
</dbReference>
<name>A0A9Q1EDQ9_SYNKA</name>
<dbReference type="Proteomes" id="UP001152622">
    <property type="component" value="Chromosome 19"/>
</dbReference>
<comment type="caution">
    <text evidence="2">The sequence shown here is derived from an EMBL/GenBank/DDBJ whole genome shotgun (WGS) entry which is preliminary data.</text>
</comment>
<protein>
    <submittedName>
        <fullName evidence="2">Uncharacterized protein</fullName>
    </submittedName>
</protein>
<evidence type="ECO:0000313" key="3">
    <source>
        <dbReference type="Proteomes" id="UP001152622"/>
    </source>
</evidence>
<accession>A0A9Q1EDQ9</accession>
<proteinExistence type="predicted"/>
<organism evidence="2 3">
    <name type="scientific">Synaphobranchus kaupii</name>
    <name type="common">Kaup's arrowtooth eel</name>
    <dbReference type="NCBI Taxonomy" id="118154"/>
    <lineage>
        <taxon>Eukaryota</taxon>
        <taxon>Metazoa</taxon>
        <taxon>Chordata</taxon>
        <taxon>Craniata</taxon>
        <taxon>Vertebrata</taxon>
        <taxon>Euteleostomi</taxon>
        <taxon>Actinopterygii</taxon>
        <taxon>Neopterygii</taxon>
        <taxon>Teleostei</taxon>
        <taxon>Anguilliformes</taxon>
        <taxon>Synaphobranchidae</taxon>
        <taxon>Synaphobranchus</taxon>
    </lineage>
</organism>